<evidence type="ECO:0000313" key="3">
    <source>
        <dbReference type="Proteomes" id="UP001161017"/>
    </source>
</evidence>
<evidence type="ECO:0000256" key="1">
    <source>
        <dbReference type="SAM" id="MobiDB-lite"/>
    </source>
</evidence>
<protein>
    <submittedName>
        <fullName evidence="2">Uncharacterized protein</fullName>
    </submittedName>
</protein>
<feature type="region of interest" description="Disordered" evidence="1">
    <location>
        <begin position="91"/>
        <end position="123"/>
    </location>
</feature>
<dbReference type="EMBL" id="JAPUFD010000010">
    <property type="protein sequence ID" value="MDI1489753.1"/>
    <property type="molecule type" value="Genomic_DNA"/>
</dbReference>
<reference evidence="2" key="1">
    <citation type="journal article" date="2023" name="Genome Biol. Evol.">
        <title>First Whole Genome Sequence and Flow Cytometry Genome Size Data for the Lichen-Forming Fungus Ramalina farinacea (Ascomycota).</title>
        <authorList>
            <person name="Llewellyn T."/>
            <person name="Mian S."/>
            <person name="Hill R."/>
            <person name="Leitch I.J."/>
            <person name="Gaya E."/>
        </authorList>
    </citation>
    <scope>NUCLEOTIDE SEQUENCE</scope>
    <source>
        <strain evidence="2">LIQ254RAFAR</strain>
    </source>
</reference>
<feature type="compositionally biased region" description="Basic residues" evidence="1">
    <location>
        <begin position="153"/>
        <end position="162"/>
    </location>
</feature>
<organism evidence="2 3">
    <name type="scientific">Ramalina farinacea</name>
    <dbReference type="NCBI Taxonomy" id="258253"/>
    <lineage>
        <taxon>Eukaryota</taxon>
        <taxon>Fungi</taxon>
        <taxon>Dikarya</taxon>
        <taxon>Ascomycota</taxon>
        <taxon>Pezizomycotina</taxon>
        <taxon>Lecanoromycetes</taxon>
        <taxon>OSLEUM clade</taxon>
        <taxon>Lecanoromycetidae</taxon>
        <taxon>Lecanorales</taxon>
        <taxon>Lecanorineae</taxon>
        <taxon>Ramalinaceae</taxon>
        <taxon>Ramalina</taxon>
    </lineage>
</organism>
<keyword evidence="3" id="KW-1185">Reference proteome</keyword>
<feature type="region of interest" description="Disordered" evidence="1">
    <location>
        <begin position="153"/>
        <end position="173"/>
    </location>
</feature>
<name>A0AA43TVP6_9LECA</name>
<evidence type="ECO:0000313" key="2">
    <source>
        <dbReference type="EMBL" id="MDI1489753.1"/>
    </source>
</evidence>
<proteinExistence type="predicted"/>
<dbReference type="AlphaFoldDB" id="A0AA43TVP6"/>
<accession>A0AA43TVP6</accession>
<sequence length="206" mass="23529">MFNPILDWTDVIPEDRDMVPQDLTADSISHPQDTKAVNTMSTPSMSALMARRKEIFLKPDHFFDPFASPLLFFRTPCFDLPYKYTHPALVASSEASERDAASTDESTTPLKRKRTYDRRFPSSGSETVFPPMRLAVSEDWMLKRQSLELQHRVGKSLRRQERKHAEGEMSEGNNPVLVEEVNLSKSKSTSDVLLAARWLGEVLRRS</sequence>
<dbReference type="Proteomes" id="UP001161017">
    <property type="component" value="Unassembled WGS sequence"/>
</dbReference>
<comment type="caution">
    <text evidence="2">The sequence shown here is derived from an EMBL/GenBank/DDBJ whole genome shotgun (WGS) entry which is preliminary data.</text>
</comment>
<gene>
    <name evidence="2" type="ORF">OHK93_000951</name>
</gene>